<evidence type="ECO:0000313" key="2">
    <source>
        <dbReference type="EMBL" id="MES1930316.1"/>
    </source>
</evidence>
<dbReference type="EMBL" id="APND01000004">
    <property type="protein sequence ID" value="MES1930316.1"/>
    <property type="molecule type" value="Genomic_DNA"/>
</dbReference>
<evidence type="ECO:0000313" key="3">
    <source>
        <dbReference type="Proteomes" id="UP001460888"/>
    </source>
</evidence>
<protein>
    <submittedName>
        <fullName evidence="2">Branched-chain amino acid transport</fullName>
    </submittedName>
</protein>
<accession>A0ABV2B349</accession>
<feature type="transmembrane region" description="Helical" evidence="1">
    <location>
        <begin position="66"/>
        <end position="84"/>
    </location>
</feature>
<name>A0ABV2B349_9GAMM</name>
<sequence>MSTTMVWLTIAMAGLLTFLLRWSFIAMIDSLEMPPAVRRALRFVPAAVLSAIIWPAVIVQDGAIDLWIDNLHLIAALIAAVVAWRTRSIFYTIAVGMLALWGLTALVNIA</sequence>
<gene>
    <name evidence="2" type="ORF">SADO_13713</name>
</gene>
<organism evidence="2 3">
    <name type="scientific">Salinisphaera dokdonensis CL-ES53</name>
    <dbReference type="NCBI Taxonomy" id="1304272"/>
    <lineage>
        <taxon>Bacteria</taxon>
        <taxon>Pseudomonadati</taxon>
        <taxon>Pseudomonadota</taxon>
        <taxon>Gammaproteobacteria</taxon>
        <taxon>Salinisphaerales</taxon>
        <taxon>Salinisphaeraceae</taxon>
        <taxon>Salinisphaera</taxon>
    </lineage>
</organism>
<dbReference type="Pfam" id="PF05437">
    <property type="entry name" value="AzlD"/>
    <property type="match status" value="1"/>
</dbReference>
<feature type="transmembrane region" description="Helical" evidence="1">
    <location>
        <begin position="89"/>
        <end position="109"/>
    </location>
</feature>
<feature type="transmembrane region" description="Helical" evidence="1">
    <location>
        <begin position="6"/>
        <end position="28"/>
    </location>
</feature>
<keyword evidence="3" id="KW-1185">Reference proteome</keyword>
<dbReference type="Proteomes" id="UP001460888">
    <property type="component" value="Unassembled WGS sequence"/>
</dbReference>
<evidence type="ECO:0000256" key="1">
    <source>
        <dbReference type="SAM" id="Phobius"/>
    </source>
</evidence>
<keyword evidence="1" id="KW-0472">Membrane</keyword>
<feature type="transmembrane region" description="Helical" evidence="1">
    <location>
        <begin position="40"/>
        <end position="60"/>
    </location>
</feature>
<proteinExistence type="predicted"/>
<comment type="caution">
    <text evidence="2">The sequence shown here is derived from an EMBL/GenBank/DDBJ whole genome shotgun (WGS) entry which is preliminary data.</text>
</comment>
<dbReference type="InterPro" id="IPR008407">
    <property type="entry name" value="Brnchd-chn_aa_trnsp_AzlD"/>
</dbReference>
<keyword evidence="1" id="KW-0812">Transmembrane</keyword>
<reference evidence="2 3" key="1">
    <citation type="submission" date="2013-03" db="EMBL/GenBank/DDBJ databases">
        <title>Salinisphaera dokdonensis CL-ES53 Genome Sequencing.</title>
        <authorList>
            <person name="Li C."/>
            <person name="Lai Q."/>
            <person name="Shao Z."/>
        </authorList>
    </citation>
    <scope>NUCLEOTIDE SEQUENCE [LARGE SCALE GENOMIC DNA]</scope>
    <source>
        <strain evidence="2 3">CL-ES53</strain>
    </source>
</reference>
<keyword evidence="1" id="KW-1133">Transmembrane helix</keyword>